<dbReference type="GO" id="GO:0016757">
    <property type="term" value="F:glycosyltransferase activity"/>
    <property type="evidence" value="ECO:0007669"/>
    <property type="project" value="InterPro"/>
</dbReference>
<dbReference type="Pfam" id="PF00534">
    <property type="entry name" value="Glycos_transf_1"/>
    <property type="match status" value="1"/>
</dbReference>
<organism evidence="2 3">
    <name type="scientific">Bacteroides nordii CL02T12C05</name>
    <dbReference type="NCBI Taxonomy" id="997884"/>
    <lineage>
        <taxon>Bacteria</taxon>
        <taxon>Pseudomonadati</taxon>
        <taxon>Bacteroidota</taxon>
        <taxon>Bacteroidia</taxon>
        <taxon>Bacteroidales</taxon>
        <taxon>Bacteroidaceae</taxon>
        <taxon>Bacteroides</taxon>
    </lineage>
</organism>
<comment type="caution">
    <text evidence="2">The sequence shown here is derived from an EMBL/GenBank/DDBJ whole genome shotgun (WGS) entry which is preliminary data.</text>
</comment>
<sequence>MQPILYIKGSSSRDVRLRKFLYYFINNNMKVSFWGWDRNCENQMIDGVSTKYIHHGGSRSKKQTMINYLIWMIKLFFKLLFTKNLKKYNIIAINFDSCFPIYVISKIRKIKFFYEVYDEFALSYNFSSRIKNVIRKLDHKIMDQATKVIHVDSNRCLYDKKYIIIENTPYDFLNGVERDYSQLERTFAIIGYFSPTRGLDQIYKFAKNNPQLNFLLVGVFANNEEYKEKFSNLNNVIRHDFMPQEKLFELMLSCCAIFSLYNPAIEINKLAASNKVYDAMMLGIPVITNKEVINSKFILENKIGFVINYECDATWDILINDNFLDMCKTLGKNGRKLYLKDYLFGNLVKNRLLPELN</sequence>
<dbReference type="AlphaFoldDB" id="I8X8W9"/>
<reference evidence="2 3" key="1">
    <citation type="submission" date="2012-02" db="EMBL/GenBank/DDBJ databases">
        <title>The Genome Sequence of Bacteroides nordii CL02T12C05.</title>
        <authorList>
            <consortium name="The Broad Institute Genome Sequencing Platform"/>
            <person name="Earl A."/>
            <person name="Ward D."/>
            <person name="Feldgarden M."/>
            <person name="Gevers D."/>
            <person name="Zitomersky N.L."/>
            <person name="Coyne M.J."/>
            <person name="Comstock L.E."/>
            <person name="Young S.K."/>
            <person name="Zeng Q."/>
            <person name="Gargeya S."/>
            <person name="Fitzgerald M."/>
            <person name="Haas B."/>
            <person name="Abouelleil A."/>
            <person name="Alvarado L."/>
            <person name="Arachchi H.M."/>
            <person name="Berlin A."/>
            <person name="Chapman S.B."/>
            <person name="Gearin G."/>
            <person name="Goldberg J."/>
            <person name="Griggs A."/>
            <person name="Gujja S."/>
            <person name="Hansen M."/>
            <person name="Heiman D."/>
            <person name="Howarth C."/>
            <person name="Larimer J."/>
            <person name="Lui A."/>
            <person name="MacDonald P.J.P."/>
            <person name="McCowen C."/>
            <person name="Montmayeur A."/>
            <person name="Murphy C."/>
            <person name="Neiman D."/>
            <person name="Pearson M."/>
            <person name="Priest M."/>
            <person name="Roberts A."/>
            <person name="Saif S."/>
            <person name="Shea T."/>
            <person name="Sisk P."/>
            <person name="Stolte C."/>
            <person name="Sykes S."/>
            <person name="Wortman J."/>
            <person name="Nusbaum C."/>
            <person name="Birren B."/>
        </authorList>
    </citation>
    <scope>NUCLEOTIDE SEQUENCE [LARGE SCALE GENOMIC DNA]</scope>
    <source>
        <strain evidence="2 3">CL02T12C05</strain>
    </source>
</reference>
<dbReference type="Proteomes" id="UP000003089">
    <property type="component" value="Unassembled WGS sequence"/>
</dbReference>
<evidence type="ECO:0000313" key="3">
    <source>
        <dbReference type="Proteomes" id="UP000003089"/>
    </source>
</evidence>
<feature type="domain" description="Glycosyl transferase family 1" evidence="1">
    <location>
        <begin position="185"/>
        <end position="336"/>
    </location>
</feature>
<keyword evidence="3" id="KW-1185">Reference proteome</keyword>
<accession>I8X8W9</accession>
<gene>
    <name evidence="2" type="ORF">HMPREF1068_03315</name>
</gene>
<dbReference type="STRING" id="997884.HMPREF1068_03315"/>
<dbReference type="InterPro" id="IPR001296">
    <property type="entry name" value="Glyco_trans_1"/>
</dbReference>
<dbReference type="HOGENOM" id="CLU_775360_0_0_10"/>
<dbReference type="eggNOG" id="COG0438">
    <property type="taxonomic scope" value="Bacteria"/>
</dbReference>
<name>I8X8W9_9BACE</name>
<dbReference type="Gene3D" id="3.40.50.2000">
    <property type="entry name" value="Glycogen Phosphorylase B"/>
    <property type="match status" value="1"/>
</dbReference>
<proteinExistence type="predicted"/>
<dbReference type="EMBL" id="AGXS01000023">
    <property type="protein sequence ID" value="EIY46547.1"/>
    <property type="molecule type" value="Genomic_DNA"/>
</dbReference>
<dbReference type="PATRIC" id="fig|997884.3.peg.3394"/>
<protein>
    <recommendedName>
        <fullName evidence="1">Glycosyl transferase family 1 domain-containing protein</fullName>
    </recommendedName>
</protein>
<evidence type="ECO:0000259" key="1">
    <source>
        <dbReference type="Pfam" id="PF00534"/>
    </source>
</evidence>
<evidence type="ECO:0000313" key="2">
    <source>
        <dbReference type="EMBL" id="EIY46547.1"/>
    </source>
</evidence>
<dbReference type="SUPFAM" id="SSF53756">
    <property type="entry name" value="UDP-Glycosyltransferase/glycogen phosphorylase"/>
    <property type="match status" value="1"/>
</dbReference>